<gene>
    <name evidence="1" type="ORF">ENM88_07095</name>
</gene>
<dbReference type="EMBL" id="DRZM01000207">
    <property type="protein sequence ID" value="HHP05491.1"/>
    <property type="molecule type" value="Genomic_DNA"/>
</dbReference>
<proteinExistence type="predicted"/>
<evidence type="ECO:0008006" key="2">
    <source>
        <dbReference type="Google" id="ProtNLM"/>
    </source>
</evidence>
<reference evidence="1" key="1">
    <citation type="journal article" date="2020" name="mSystems">
        <title>Genome- and Community-Level Interaction Insights into Carbon Utilization and Element Cycling Functions of Hydrothermarchaeota in Hydrothermal Sediment.</title>
        <authorList>
            <person name="Zhou Z."/>
            <person name="Liu Y."/>
            <person name="Xu W."/>
            <person name="Pan J."/>
            <person name="Luo Z.H."/>
            <person name="Li M."/>
        </authorList>
    </citation>
    <scope>NUCLEOTIDE SEQUENCE [LARGE SCALE GENOMIC DNA]</scope>
    <source>
        <strain evidence="1">SpSt-1125</strain>
    </source>
</reference>
<organism evidence="1">
    <name type="scientific">Thermofilum pendens</name>
    <dbReference type="NCBI Taxonomy" id="2269"/>
    <lineage>
        <taxon>Archaea</taxon>
        <taxon>Thermoproteota</taxon>
        <taxon>Thermoprotei</taxon>
        <taxon>Thermofilales</taxon>
        <taxon>Thermofilaceae</taxon>
        <taxon>Thermofilum</taxon>
    </lineage>
</organism>
<evidence type="ECO:0000313" key="1">
    <source>
        <dbReference type="EMBL" id="HHP05491.1"/>
    </source>
</evidence>
<comment type="caution">
    <text evidence="1">The sequence shown here is derived from an EMBL/GenBank/DDBJ whole genome shotgun (WGS) entry which is preliminary data.</text>
</comment>
<sequence>MNIVYAYYEPPHTQTMEEHVRLALEAFRESSTLVRFGQSLSPAFHTLLKLGLLLHDFGKALFPLRGTKLSFTGHEVVSGWMVYRLVEGFGSGRILERLGVERKTDESGALVLAVMLHHHPMDFTNRLEKLAKSGTWCELRPDHVRAFAGSVSTPAEEHLSLSKDELEKLLLEALGQSGVKCSVICGAVKEIYGILWRRVWLGGASSSRRFFLLLLQGIVAADYKASQSRKSGAPLSRFARAVDIFMEHYSGVSGAAEGHLSHIRHT</sequence>
<dbReference type="InterPro" id="IPR038257">
    <property type="entry name" value="CRISPR-assoc_Cas3_HD_sf"/>
</dbReference>
<dbReference type="AlphaFoldDB" id="A0A7J3X8T9"/>
<name>A0A7J3X8T9_THEPE</name>
<dbReference type="Gene3D" id="1.10.3210.30">
    <property type="match status" value="1"/>
</dbReference>
<protein>
    <recommendedName>
        <fullName evidence="2">CRISPR-associated endonuclease Cas3</fullName>
    </recommendedName>
</protein>
<accession>A0A7J3X8T9</accession>